<dbReference type="InterPro" id="IPR046938">
    <property type="entry name" value="DNA_clamp_sf"/>
</dbReference>
<dbReference type="Gene3D" id="3.70.10.10">
    <property type="match status" value="1"/>
</dbReference>
<dbReference type="InterPro" id="IPR015200">
    <property type="entry name" value="Sliding_clamp_C"/>
</dbReference>
<evidence type="ECO:0000259" key="1">
    <source>
        <dbReference type="Pfam" id="PF09116"/>
    </source>
</evidence>
<name>A0A382KMQ6_9ZZZZ</name>
<feature type="non-terminal residue" evidence="2">
    <location>
        <position position="1"/>
    </location>
</feature>
<dbReference type="AlphaFoldDB" id="A0A382KMQ6"/>
<evidence type="ECO:0000313" key="2">
    <source>
        <dbReference type="EMBL" id="SVC24855.1"/>
    </source>
</evidence>
<organism evidence="2">
    <name type="scientific">marine metagenome</name>
    <dbReference type="NCBI Taxonomy" id="408172"/>
    <lineage>
        <taxon>unclassified sequences</taxon>
        <taxon>metagenomes</taxon>
        <taxon>ecological metagenomes</taxon>
    </lineage>
</organism>
<gene>
    <name evidence="2" type="ORF">METZ01_LOCUS277709</name>
</gene>
<proteinExistence type="predicted"/>
<dbReference type="Pfam" id="PF09116">
    <property type="entry name" value="gp45-slide_C"/>
    <property type="match status" value="1"/>
</dbReference>
<accession>A0A382KMQ6</accession>
<dbReference type="SUPFAM" id="SSF55979">
    <property type="entry name" value="DNA clamp"/>
    <property type="match status" value="2"/>
</dbReference>
<feature type="domain" description="Sliding clamp C-terminal" evidence="1">
    <location>
        <begin position="135"/>
        <end position="190"/>
    </location>
</feature>
<reference evidence="2" key="1">
    <citation type="submission" date="2018-05" db="EMBL/GenBank/DDBJ databases">
        <authorList>
            <person name="Lanie J.A."/>
            <person name="Ng W.-L."/>
            <person name="Kazmierczak K.M."/>
            <person name="Andrzejewski T.M."/>
            <person name="Davidsen T.M."/>
            <person name="Wayne K.J."/>
            <person name="Tettelin H."/>
            <person name="Glass J.I."/>
            <person name="Rusch D."/>
            <person name="Podicherti R."/>
            <person name="Tsui H.-C.T."/>
            <person name="Winkler M.E."/>
        </authorList>
    </citation>
    <scope>NUCLEOTIDE SEQUENCE</scope>
</reference>
<sequence>IQFKEGNELRTISPQKNIITKAEISETIPKTFAIYDLNRLLGALSRLNDPDLSIGTDQLTAGNLKYTFAEAAMLVLPPEKKLDFPNPEIEFEMSKDDFESCVGMAQVLSLPELIVEGDGTKINLVAIDTSLPSSDRFPVEVGTTDKEFKMVFKIENMKLLSGDYRVQISSKGIGKFDNKNSKIEYWIATEQNSNYNG</sequence>
<protein>
    <recommendedName>
        <fullName evidence="1">Sliding clamp C-terminal domain-containing protein</fullName>
    </recommendedName>
</protein>
<dbReference type="GO" id="GO:0039693">
    <property type="term" value="P:viral DNA genome replication"/>
    <property type="evidence" value="ECO:0007669"/>
    <property type="project" value="InterPro"/>
</dbReference>
<dbReference type="EMBL" id="UINC01081213">
    <property type="protein sequence ID" value="SVC24855.1"/>
    <property type="molecule type" value="Genomic_DNA"/>
</dbReference>